<proteinExistence type="predicted"/>
<dbReference type="AlphaFoldDB" id="A0AAE0KYW1"/>
<keyword evidence="2" id="KW-1185">Reference proteome</keyword>
<dbReference type="EMBL" id="LGRX02013719">
    <property type="protein sequence ID" value="KAK3265742.1"/>
    <property type="molecule type" value="Genomic_DNA"/>
</dbReference>
<reference evidence="1 2" key="1">
    <citation type="journal article" date="2015" name="Genome Biol. Evol.">
        <title>Comparative Genomics of a Bacterivorous Green Alga Reveals Evolutionary Causalities and Consequences of Phago-Mixotrophic Mode of Nutrition.</title>
        <authorList>
            <person name="Burns J.A."/>
            <person name="Paasch A."/>
            <person name="Narechania A."/>
            <person name="Kim E."/>
        </authorList>
    </citation>
    <scope>NUCLEOTIDE SEQUENCE [LARGE SCALE GENOMIC DNA]</scope>
    <source>
        <strain evidence="1 2">PLY_AMNH</strain>
    </source>
</reference>
<protein>
    <recommendedName>
        <fullName evidence="3">SHOCT domain-containing protein</fullName>
    </recommendedName>
</protein>
<evidence type="ECO:0000313" key="2">
    <source>
        <dbReference type="Proteomes" id="UP001190700"/>
    </source>
</evidence>
<name>A0AAE0KYW1_9CHLO</name>
<evidence type="ECO:0008006" key="3">
    <source>
        <dbReference type="Google" id="ProtNLM"/>
    </source>
</evidence>
<gene>
    <name evidence="1" type="ORF">CYMTET_25598</name>
</gene>
<sequence length="124" mass="13502">MDPSSRQELRELHADLQSGMISQEDYDDLKSIVITRIKAKAPLNECPSGETEKASMQSDTVELVEDSDEDLPAIMDIPIGSESISSATISESVVPSPIAKSLATKVAIDPKKRKTSRLFDHSSD</sequence>
<organism evidence="1 2">
    <name type="scientific">Cymbomonas tetramitiformis</name>
    <dbReference type="NCBI Taxonomy" id="36881"/>
    <lineage>
        <taxon>Eukaryota</taxon>
        <taxon>Viridiplantae</taxon>
        <taxon>Chlorophyta</taxon>
        <taxon>Pyramimonadophyceae</taxon>
        <taxon>Pyramimonadales</taxon>
        <taxon>Pyramimonadaceae</taxon>
        <taxon>Cymbomonas</taxon>
    </lineage>
</organism>
<comment type="caution">
    <text evidence="1">The sequence shown here is derived from an EMBL/GenBank/DDBJ whole genome shotgun (WGS) entry which is preliminary data.</text>
</comment>
<accession>A0AAE0KYW1</accession>
<dbReference type="Proteomes" id="UP001190700">
    <property type="component" value="Unassembled WGS sequence"/>
</dbReference>
<evidence type="ECO:0000313" key="1">
    <source>
        <dbReference type="EMBL" id="KAK3265742.1"/>
    </source>
</evidence>